<dbReference type="SUPFAM" id="SSF50044">
    <property type="entry name" value="SH3-domain"/>
    <property type="match status" value="1"/>
</dbReference>
<dbReference type="InterPro" id="IPR050716">
    <property type="entry name" value="MAGUK"/>
</dbReference>
<dbReference type="Gene3D" id="1.10.510.10">
    <property type="entry name" value="Transferase(Phosphotransferase) domain 1"/>
    <property type="match status" value="1"/>
</dbReference>
<evidence type="ECO:0000259" key="7">
    <source>
        <dbReference type="PROSITE" id="PS50011"/>
    </source>
</evidence>
<dbReference type="PROSITE" id="PS50106">
    <property type="entry name" value="PDZ"/>
    <property type="match status" value="1"/>
</dbReference>
<evidence type="ECO:0000256" key="3">
    <source>
        <dbReference type="ARBA" id="ARBA00022741"/>
    </source>
</evidence>
<dbReference type="InterPro" id="IPR036892">
    <property type="entry name" value="L27_dom_sf"/>
</dbReference>
<dbReference type="Pfam" id="PF00595">
    <property type="entry name" value="PDZ"/>
    <property type="match status" value="1"/>
</dbReference>
<dbReference type="PROSITE" id="PS50052">
    <property type="entry name" value="GUANYLATE_KINASE_2"/>
    <property type="match status" value="1"/>
</dbReference>
<dbReference type="SMART" id="SM00072">
    <property type="entry name" value="GuKc"/>
    <property type="match status" value="1"/>
</dbReference>
<keyword evidence="4" id="KW-0067">ATP-binding</keyword>
<evidence type="ECO:0000256" key="1">
    <source>
        <dbReference type="ARBA" id="ARBA00007014"/>
    </source>
</evidence>
<evidence type="ECO:0000259" key="9">
    <source>
        <dbReference type="PROSITE" id="PS50106"/>
    </source>
</evidence>
<dbReference type="PROSITE" id="PS00856">
    <property type="entry name" value="GUANYLATE_KINASE_1"/>
    <property type="match status" value="1"/>
</dbReference>
<dbReference type="Proteomes" id="UP000001307">
    <property type="component" value="Unassembled WGS sequence"/>
</dbReference>
<dbReference type="PROSITE" id="PS50002">
    <property type="entry name" value="SH3"/>
    <property type="match status" value="1"/>
</dbReference>
<protein>
    <recommendedName>
        <fullName evidence="12">Peripheral plasma membrane protein CASK</fullName>
    </recommendedName>
</protein>
<dbReference type="Gene3D" id="2.30.30.40">
    <property type="entry name" value="SH3 Domains"/>
    <property type="match status" value="1"/>
</dbReference>
<dbReference type="Pfam" id="PF00625">
    <property type="entry name" value="Guanylate_kin"/>
    <property type="match status" value="1"/>
</dbReference>
<keyword evidence="11" id="KW-1185">Reference proteome</keyword>
<reference evidence="10" key="1">
    <citation type="journal article" date="2010" name="Science">
        <title>Plasticity of animal genome architecture unmasked by rapid evolution of a pelagic tunicate.</title>
        <authorList>
            <person name="Denoeud F."/>
            <person name="Henriet S."/>
            <person name="Mungpakdee S."/>
            <person name="Aury J.M."/>
            <person name="Da Silva C."/>
            <person name="Brinkmann H."/>
            <person name="Mikhaleva J."/>
            <person name="Olsen L.C."/>
            <person name="Jubin C."/>
            <person name="Canestro C."/>
            <person name="Bouquet J.M."/>
            <person name="Danks G."/>
            <person name="Poulain J."/>
            <person name="Campsteijn C."/>
            <person name="Adamski M."/>
            <person name="Cross I."/>
            <person name="Yadetie F."/>
            <person name="Muffato M."/>
            <person name="Louis A."/>
            <person name="Butcher S."/>
            <person name="Tsagkogeorga G."/>
            <person name="Konrad A."/>
            <person name="Singh S."/>
            <person name="Jensen M.F."/>
            <person name="Cong E.H."/>
            <person name="Eikeseth-Otteraa H."/>
            <person name="Noel B."/>
            <person name="Anthouard V."/>
            <person name="Porcel B.M."/>
            <person name="Kachouri-Lafond R."/>
            <person name="Nishino A."/>
            <person name="Ugolini M."/>
            <person name="Chourrout P."/>
            <person name="Nishida H."/>
            <person name="Aasland R."/>
            <person name="Huzurbazar S."/>
            <person name="Westhof E."/>
            <person name="Delsuc F."/>
            <person name="Lehrach H."/>
            <person name="Reinhardt R."/>
            <person name="Weissenbach J."/>
            <person name="Roy S.W."/>
            <person name="Artiguenave F."/>
            <person name="Postlethwait J.H."/>
            <person name="Manak J.R."/>
            <person name="Thompson E.M."/>
            <person name="Jaillon O."/>
            <person name="Du Pasquier L."/>
            <person name="Boudinot P."/>
            <person name="Liberles D.A."/>
            <person name="Volff J.N."/>
            <person name="Philippe H."/>
            <person name="Lenhard B."/>
            <person name="Roest Crollius H."/>
            <person name="Wincker P."/>
            <person name="Chourrout D."/>
        </authorList>
    </citation>
    <scope>NUCLEOTIDE SEQUENCE [LARGE SCALE GENOMIC DNA]</scope>
</reference>
<feature type="domain" description="Guanylate kinase-like" evidence="8">
    <location>
        <begin position="683"/>
        <end position="858"/>
    </location>
</feature>
<proteinExistence type="inferred from homology"/>
<evidence type="ECO:0000256" key="2">
    <source>
        <dbReference type="ARBA" id="ARBA00022443"/>
    </source>
</evidence>
<dbReference type="GO" id="GO:0004672">
    <property type="term" value="F:protein kinase activity"/>
    <property type="evidence" value="ECO:0007669"/>
    <property type="project" value="InterPro"/>
</dbReference>
<evidence type="ECO:0000259" key="6">
    <source>
        <dbReference type="PROSITE" id="PS50002"/>
    </source>
</evidence>
<evidence type="ECO:0000313" key="11">
    <source>
        <dbReference type="Proteomes" id="UP000001307"/>
    </source>
</evidence>
<dbReference type="FunFam" id="3.30.200.20:FF:000051">
    <property type="entry name" value="Peripheral plasma membrane protein CASK isoform B"/>
    <property type="match status" value="1"/>
</dbReference>
<dbReference type="Gene3D" id="3.40.50.300">
    <property type="entry name" value="P-loop containing nucleotide triphosphate hydrolases"/>
    <property type="match status" value="1"/>
</dbReference>
<dbReference type="SUPFAM" id="SSF52540">
    <property type="entry name" value="P-loop containing nucleoside triphosphate hydrolases"/>
    <property type="match status" value="1"/>
</dbReference>
<dbReference type="InterPro" id="IPR000719">
    <property type="entry name" value="Prot_kinase_dom"/>
</dbReference>
<dbReference type="InterPro" id="IPR020590">
    <property type="entry name" value="Guanylate_kinase_CS"/>
</dbReference>
<dbReference type="PROSITE" id="PS50011">
    <property type="entry name" value="PROTEIN_KINASE_DOM"/>
    <property type="match status" value="1"/>
</dbReference>
<evidence type="ECO:0008006" key="12">
    <source>
        <dbReference type="Google" id="ProtNLM"/>
    </source>
</evidence>
<dbReference type="InterPro" id="IPR008144">
    <property type="entry name" value="Guanylate_kin-like_dom"/>
</dbReference>
<evidence type="ECO:0000256" key="4">
    <source>
        <dbReference type="ARBA" id="ARBA00022840"/>
    </source>
</evidence>
<organism evidence="10">
    <name type="scientific">Oikopleura dioica</name>
    <name type="common">Tunicate</name>
    <dbReference type="NCBI Taxonomy" id="34765"/>
    <lineage>
        <taxon>Eukaryota</taxon>
        <taxon>Metazoa</taxon>
        <taxon>Chordata</taxon>
        <taxon>Tunicata</taxon>
        <taxon>Appendicularia</taxon>
        <taxon>Copelata</taxon>
        <taxon>Oikopleuridae</taxon>
        <taxon>Oikopleura</taxon>
    </lineage>
</organism>
<dbReference type="FunFam" id="1.10.510.10:FF:000571">
    <property type="entry name" value="Maternal embryonic leucine zipper kinase"/>
    <property type="match status" value="1"/>
</dbReference>
<dbReference type="Gene3D" id="3.30.200.20">
    <property type="entry name" value="Phosphorylase Kinase, domain 1"/>
    <property type="match status" value="1"/>
</dbReference>
<accession>E4WWD8</accession>
<sequence>MADGNLFDQVYELLDVISRGPHSELRRCRRIADGELFAVKIVDVDAFTSSPGLSIDDLKRETTICDMLKHEHIVELKEVYSSTGFLYMVFEYMSGADICFEIIKRASDGYVFSEAVVSHYICQILQAVRYCHNNDVIHRDLTPMCVLLQSREIKAPVKLGRFGLAIECKDGQTFQAGEVTTPQFMAPEMSLGEAYGKQVDMWSCGVMLHLLLSGMLPFVGSGSKLVQNIQKAHIPMSSPVWAGISESAKNLVTRLLTVDPQERITVTEALQHPWIADRKRVCNSKNLNQTITNLSKFNARRRLKGAVSDAFASRLPPQVEQDAQPPNLGVAEVLDSLDEIDAIGNNDPAGLDDPSLQKWLDIFDGISSLELSSKKPSNPCAEQRYGEVADYLQYLTVGDGPGPELASLILNPHFSKLLIAHDLISSQIYQQPNLRLNPPPQSSSVVANITNFAEDHQQHQQSGGRNLKKISFSKGHDEPLGITLRMDQGKCLVARVIIGGMIHRQNLLKVGDEIFDINGISVRYKEIGDLQMMLRSLRGTITFTIQPSEIAASPTCEIYVRALFDFDPMQSPDIPCKEAGLRFSTGEVECGSLRAVIISLKVLMISCKDDDFWWQARNMDTDATGLVPSPQFREWKANSEHLLEQMRKKKGTTPVQGFNPVPQTPQNQTLCYEEVKKIQNFRRKCLVLIGAHGVGRRNIKNMLMSMNGMNKTQYSYPVPTTTRSPRPGEQHGSEYFFMNYSEMNLSIQKGEFLEYGEHEGQLYGTKLSTIRDIINDGKCAILDVEPTALRLLKNKVFAPLVVYVAPGNGGDKTIGYEGNPHIFEDSRAIMQQYSHAFDVIIPNNSTETTASKIYELFEQLLQRPQWVPSPWV</sequence>
<dbReference type="Gene3D" id="2.30.42.10">
    <property type="match status" value="1"/>
</dbReference>
<dbReference type="InterPro" id="IPR036028">
    <property type="entry name" value="SH3-like_dom_sf"/>
</dbReference>
<feature type="domain" description="Protein kinase" evidence="7">
    <location>
        <begin position="11"/>
        <end position="275"/>
    </location>
</feature>
<dbReference type="SUPFAM" id="SSF50156">
    <property type="entry name" value="PDZ domain-like"/>
    <property type="match status" value="1"/>
</dbReference>
<dbReference type="CDD" id="cd11862">
    <property type="entry name" value="SH3_MPP"/>
    <property type="match status" value="1"/>
</dbReference>
<dbReference type="InterPro" id="IPR001452">
    <property type="entry name" value="SH3_domain"/>
</dbReference>
<dbReference type="InterPro" id="IPR027417">
    <property type="entry name" value="P-loop_NTPase"/>
</dbReference>
<dbReference type="InterPro" id="IPR001478">
    <property type="entry name" value="PDZ"/>
</dbReference>
<dbReference type="InterPro" id="IPR011009">
    <property type="entry name" value="Kinase-like_dom_sf"/>
</dbReference>
<keyword evidence="3" id="KW-0547">Nucleotide-binding</keyword>
<feature type="domain" description="SH3" evidence="6">
    <location>
        <begin position="555"/>
        <end position="637"/>
    </location>
</feature>
<dbReference type="AlphaFoldDB" id="E4WWD8"/>
<evidence type="ECO:0000259" key="8">
    <source>
        <dbReference type="PROSITE" id="PS50052"/>
    </source>
</evidence>
<dbReference type="InParanoid" id="E4WWD8"/>
<comment type="similarity">
    <text evidence="1">Belongs to the MAGUK family.</text>
</comment>
<dbReference type="EMBL" id="FN653017">
    <property type="protein sequence ID" value="CBY21442.1"/>
    <property type="molecule type" value="Genomic_DNA"/>
</dbReference>
<dbReference type="InterPro" id="IPR036034">
    <property type="entry name" value="PDZ_sf"/>
</dbReference>
<gene>
    <name evidence="10" type="ORF">GSOID_T00009209001</name>
</gene>
<dbReference type="Pfam" id="PF00069">
    <property type="entry name" value="Pkinase"/>
    <property type="match status" value="1"/>
</dbReference>
<dbReference type="FunFam" id="3.30.63.10:FF:000002">
    <property type="entry name" value="Guanylate kinase 1"/>
    <property type="match status" value="1"/>
</dbReference>
<dbReference type="CDD" id="cd06726">
    <property type="entry name" value="PDZ_MPP-like"/>
    <property type="match status" value="1"/>
</dbReference>
<name>E4WWD8_OIKDI</name>
<evidence type="ECO:0000256" key="5">
    <source>
        <dbReference type="PROSITE-ProRule" id="PRU00192"/>
    </source>
</evidence>
<evidence type="ECO:0000313" key="10">
    <source>
        <dbReference type="EMBL" id="CBY21442.1"/>
    </source>
</evidence>
<dbReference type="SUPFAM" id="SSF101288">
    <property type="entry name" value="L27 domain"/>
    <property type="match status" value="1"/>
</dbReference>
<dbReference type="OrthoDB" id="65789at2759"/>
<dbReference type="PANTHER" id="PTHR23122">
    <property type="entry name" value="MEMBRANE-ASSOCIATED GUANYLATE KINASE MAGUK"/>
    <property type="match status" value="1"/>
</dbReference>
<feature type="domain" description="PDZ" evidence="9">
    <location>
        <begin position="469"/>
        <end position="549"/>
    </location>
</feature>
<keyword evidence="2 5" id="KW-0728">SH3 domain</keyword>
<dbReference type="SUPFAM" id="SSF56112">
    <property type="entry name" value="Protein kinase-like (PK-like)"/>
    <property type="match status" value="1"/>
</dbReference>
<dbReference type="InterPro" id="IPR008145">
    <property type="entry name" value="GK/Ca_channel_bsu"/>
</dbReference>
<dbReference type="SMART" id="SM00228">
    <property type="entry name" value="PDZ"/>
    <property type="match status" value="1"/>
</dbReference>
<dbReference type="GO" id="GO:0005524">
    <property type="term" value="F:ATP binding"/>
    <property type="evidence" value="ECO:0007669"/>
    <property type="project" value="UniProtKB-KW"/>
</dbReference>